<proteinExistence type="inferred from homology"/>
<dbReference type="STRING" id="742725.HMPREF9450_00436"/>
<keyword evidence="2" id="KW-0472">Membrane</keyword>
<evidence type="ECO:0000256" key="1">
    <source>
        <dbReference type="ARBA" id="ARBA00009670"/>
    </source>
</evidence>
<evidence type="ECO:0000313" key="5">
    <source>
        <dbReference type="Proteomes" id="UP000006008"/>
    </source>
</evidence>
<dbReference type="InterPro" id="IPR004147">
    <property type="entry name" value="ABC1_dom"/>
</dbReference>
<dbReference type="InterPro" id="IPR050154">
    <property type="entry name" value="UbiB_kinase"/>
</dbReference>
<dbReference type="EMBL" id="ADLD01000004">
    <property type="protein sequence ID" value="EHB93170.1"/>
    <property type="molecule type" value="Genomic_DNA"/>
</dbReference>
<name>G5H676_9BACT</name>
<accession>G5H676</accession>
<keyword evidence="2" id="KW-1133">Transmembrane helix</keyword>
<comment type="similarity">
    <text evidence="1">Belongs to the protein kinase superfamily. ADCK protein kinase family.</text>
</comment>
<protein>
    <recommendedName>
        <fullName evidence="3">ABC1 atypical kinase-like domain-containing protein</fullName>
    </recommendedName>
</protein>
<organism evidence="4 5">
    <name type="scientific">Alistipes indistinctus YIT 12060</name>
    <dbReference type="NCBI Taxonomy" id="742725"/>
    <lineage>
        <taxon>Bacteria</taxon>
        <taxon>Pseudomonadati</taxon>
        <taxon>Bacteroidota</taxon>
        <taxon>Bacteroidia</taxon>
        <taxon>Bacteroidales</taxon>
        <taxon>Rikenellaceae</taxon>
        <taxon>Alistipes</taxon>
    </lineage>
</organism>
<dbReference type="SUPFAM" id="SSF56112">
    <property type="entry name" value="Protein kinase-like (PK-like)"/>
    <property type="match status" value="1"/>
</dbReference>
<dbReference type="eggNOG" id="COG0661">
    <property type="taxonomic scope" value="Bacteria"/>
</dbReference>
<dbReference type="GeneID" id="92816858"/>
<dbReference type="InterPro" id="IPR011009">
    <property type="entry name" value="Kinase-like_dom_sf"/>
</dbReference>
<dbReference type="RefSeq" id="WP_009133242.1">
    <property type="nucleotide sequence ID" value="NZ_CP102250.1"/>
</dbReference>
<evidence type="ECO:0000313" key="4">
    <source>
        <dbReference type="EMBL" id="EHB93170.1"/>
    </source>
</evidence>
<keyword evidence="2" id="KW-0812">Transmembrane</keyword>
<dbReference type="PANTHER" id="PTHR10566:SF113">
    <property type="entry name" value="PROTEIN ACTIVITY OF BC1 COMPLEX KINASE 7, CHLOROPLASTIC"/>
    <property type="match status" value="1"/>
</dbReference>
<feature type="transmembrane region" description="Helical" evidence="2">
    <location>
        <begin position="531"/>
        <end position="549"/>
    </location>
</feature>
<feature type="transmembrane region" description="Helical" evidence="2">
    <location>
        <begin position="500"/>
        <end position="519"/>
    </location>
</feature>
<sequence length="554" mass="63206">MHIVNIYISYLKMVRASQIVWVLAKHSFSELFAHSRLGKRRRRKNKGEVHKHVYTTPERLRMTIEELGPTFVKFGQILADRPDMVSERFRVELKKLQSRAEPFDNNTALGLIEKEMNAPIDEVFAEFDTTPLAAASIGQVYQGRLRSGEEVVLKIQRPFIENKIKLDIYLMKFIARKFAKSYPELAAINIVGLIDEFSETIVKELDYTFEASNILRFAMMFKDDPTVHIPAVYTKYSSKKLIVMEKVEGITPDTPQALRDAGLDTHQIAVNGANALLTMILRHGFFHADPHPGNIFILPGNVVAFIDFGMVGALTPRDMNFLADFAIGFARRDSDLMSRALLVLCGKKFFEHEEEMKFEIHQLMMQYAGIPLELMNFAGTMQKCVDVIVKYQLQIPSGIFMLIKALATLEKFAGTLAPDLSLTPVILPYAKEVVKVKYSPRKVAAQLYDTLTGYMNFIRNFPNDMSEILYKLKEGKIKHDIHLADDDLFVRTVRQASRRVAYTLIVLGMFVGSILMIAFEQPYGTSRYGHFLLVVASLLILFQLLKWLFVPEKK</sequence>
<dbReference type="PATRIC" id="fig|742725.3.peg.482"/>
<dbReference type="Pfam" id="PF03109">
    <property type="entry name" value="ABC1"/>
    <property type="match status" value="1"/>
</dbReference>
<dbReference type="Proteomes" id="UP000006008">
    <property type="component" value="Unassembled WGS sequence"/>
</dbReference>
<dbReference type="OrthoDB" id="9795390at2"/>
<feature type="domain" description="ABC1 atypical kinase-like" evidence="3">
    <location>
        <begin position="95"/>
        <end position="338"/>
    </location>
</feature>
<dbReference type="PANTHER" id="PTHR10566">
    <property type="entry name" value="CHAPERONE-ACTIVITY OF BC1 COMPLEX CABC1 -RELATED"/>
    <property type="match status" value="1"/>
</dbReference>
<dbReference type="CDD" id="cd05121">
    <property type="entry name" value="ABC1_ADCK3-like"/>
    <property type="match status" value="1"/>
</dbReference>
<dbReference type="HOGENOM" id="CLU_006533_0_2_10"/>
<evidence type="ECO:0000259" key="3">
    <source>
        <dbReference type="Pfam" id="PF03109"/>
    </source>
</evidence>
<gene>
    <name evidence="4" type="ORF">HMPREF9450_00436</name>
</gene>
<reference evidence="4 5" key="1">
    <citation type="submission" date="2011-08" db="EMBL/GenBank/DDBJ databases">
        <title>The Genome Sequence of Alistipes indistinctus YIT 12060.</title>
        <authorList>
            <consortium name="The Broad Institute Genome Sequencing Platform"/>
            <person name="Earl A."/>
            <person name="Ward D."/>
            <person name="Feldgarden M."/>
            <person name="Gevers D."/>
            <person name="Morotomi M."/>
            <person name="Young S.K."/>
            <person name="Zeng Q."/>
            <person name="Gargeya S."/>
            <person name="Fitzgerald M."/>
            <person name="Haas B."/>
            <person name="Abouelleil A."/>
            <person name="Alvarado L."/>
            <person name="Arachchi H.M."/>
            <person name="Berlin A."/>
            <person name="Brown A."/>
            <person name="Chapman S.B."/>
            <person name="Chen Z."/>
            <person name="Dunbar C."/>
            <person name="Freedman E."/>
            <person name="Gearin G."/>
            <person name="Gellesch M."/>
            <person name="Goldberg J."/>
            <person name="Griggs A."/>
            <person name="Gujja S."/>
            <person name="Heiman D."/>
            <person name="Howarth C."/>
            <person name="Larson L."/>
            <person name="Lui A."/>
            <person name="MacDonald P.J.P."/>
            <person name="Montmayeur A."/>
            <person name="Murphy C."/>
            <person name="Neiman D."/>
            <person name="Pearson M."/>
            <person name="Priest M."/>
            <person name="Roberts A."/>
            <person name="Saif S."/>
            <person name="Shea T."/>
            <person name="Shenoy N."/>
            <person name="Sisk P."/>
            <person name="Stolte C."/>
            <person name="Sykes S."/>
            <person name="Wortman J."/>
            <person name="Nusbaum C."/>
            <person name="Birren B."/>
        </authorList>
    </citation>
    <scope>NUCLEOTIDE SEQUENCE [LARGE SCALE GENOMIC DNA]</scope>
    <source>
        <strain evidence="4 5">YIT 12060</strain>
    </source>
</reference>
<keyword evidence="5" id="KW-1185">Reference proteome</keyword>
<evidence type="ECO:0000256" key="2">
    <source>
        <dbReference type="SAM" id="Phobius"/>
    </source>
</evidence>
<dbReference type="AlphaFoldDB" id="G5H676"/>
<comment type="caution">
    <text evidence="4">The sequence shown here is derived from an EMBL/GenBank/DDBJ whole genome shotgun (WGS) entry which is preliminary data.</text>
</comment>